<reference evidence="2 3" key="1">
    <citation type="submission" date="2023-04" db="EMBL/GenBank/DDBJ databases">
        <title>A novel bacteria isolated from coastal sediment.</title>
        <authorList>
            <person name="Liu X.-J."/>
            <person name="Du Z.-J."/>
        </authorList>
    </citation>
    <scope>NUCLEOTIDE SEQUENCE [LARGE SCALE GENOMIC DNA]</scope>
    <source>
        <strain evidence="2 3">SDUM461003</strain>
    </source>
</reference>
<gene>
    <name evidence="2" type="ORF">QEH52_20015</name>
</gene>
<organism evidence="2 3">
    <name type="scientific">Thalassobacterium maritimum</name>
    <dbReference type="NCBI Taxonomy" id="3041265"/>
    <lineage>
        <taxon>Bacteria</taxon>
        <taxon>Pseudomonadati</taxon>
        <taxon>Verrucomicrobiota</taxon>
        <taxon>Opitutia</taxon>
        <taxon>Puniceicoccales</taxon>
        <taxon>Coraliomargaritaceae</taxon>
        <taxon>Thalassobacterium</taxon>
    </lineage>
</organism>
<dbReference type="EMBL" id="JARXHW010000196">
    <property type="protein sequence ID" value="MDQ8209816.1"/>
    <property type="molecule type" value="Genomic_DNA"/>
</dbReference>
<protein>
    <submittedName>
        <fullName evidence="2">Uncharacterized protein</fullName>
    </submittedName>
</protein>
<proteinExistence type="predicted"/>
<name>A0ABU1B091_9BACT</name>
<feature type="region of interest" description="Disordered" evidence="1">
    <location>
        <begin position="1"/>
        <end position="20"/>
    </location>
</feature>
<evidence type="ECO:0000256" key="1">
    <source>
        <dbReference type="SAM" id="MobiDB-lite"/>
    </source>
</evidence>
<dbReference type="RefSeq" id="WP_308952735.1">
    <property type="nucleotide sequence ID" value="NZ_JARXHW010000196.1"/>
</dbReference>
<accession>A0ABU1B091</accession>
<keyword evidence="3" id="KW-1185">Reference proteome</keyword>
<sequence>MNKYPKVGLDTSGPWREDREGQKFGYPWNEITRVTVAALDLKTHKEKTIEFDHESGHFLEMNSAWVGFTDVIEKLSDFLPVKEESKKKLKYLEPTDDFITLWVRADYPQ</sequence>
<comment type="caution">
    <text evidence="2">The sequence shown here is derived from an EMBL/GenBank/DDBJ whole genome shotgun (WGS) entry which is preliminary data.</text>
</comment>
<evidence type="ECO:0000313" key="2">
    <source>
        <dbReference type="EMBL" id="MDQ8209816.1"/>
    </source>
</evidence>
<dbReference type="Proteomes" id="UP001225316">
    <property type="component" value="Unassembled WGS sequence"/>
</dbReference>
<evidence type="ECO:0000313" key="3">
    <source>
        <dbReference type="Proteomes" id="UP001225316"/>
    </source>
</evidence>